<evidence type="ECO:0000313" key="7">
    <source>
        <dbReference type="Proteomes" id="UP000676336"/>
    </source>
</evidence>
<dbReference type="PANTHER" id="PTHR13743">
    <property type="entry name" value="BEIGE/BEACH-RELATED"/>
    <property type="match status" value="1"/>
</dbReference>
<feature type="repeat" description="WD" evidence="3">
    <location>
        <begin position="53"/>
        <end position="94"/>
    </location>
</feature>
<dbReference type="Pfam" id="PF20426">
    <property type="entry name" value="NBCH_WD40"/>
    <property type="match status" value="1"/>
</dbReference>
<sequence length="300" mass="33559">NRHIIAAPFFPSLEINSRLFAVSHDAQFVFSGGHWDWSLRVYSLIKAKMISSLIHHSDIITCLTLDSTGSILVTGSRDTTCVVWNISSGDSRNSNNINDQESSSFISPAVTLYGHTSAITCLHVSTELDLVVSGSLDGTCNMHTVEHGVYVRTLRPIGDPIINIQLSTERHILIQTEKDDTHLFLYSINGGFIRNRKLDYHVIDMLLSEKHIVLAVNHVTSSQQTNKKLNKESARVVAARIIIKDMFEMKTIQTIRLHTHINCLYFTKDFSHLLVGVKDGKLIVLTAEKKALAKNVIKTL</sequence>
<organism evidence="5 7">
    <name type="scientific">Rotaria magnacalcarata</name>
    <dbReference type="NCBI Taxonomy" id="392030"/>
    <lineage>
        <taxon>Eukaryota</taxon>
        <taxon>Metazoa</taxon>
        <taxon>Spiralia</taxon>
        <taxon>Gnathifera</taxon>
        <taxon>Rotifera</taxon>
        <taxon>Eurotatoria</taxon>
        <taxon>Bdelloidea</taxon>
        <taxon>Philodinida</taxon>
        <taxon>Philodinidae</taxon>
        <taxon>Rotaria</taxon>
    </lineage>
</organism>
<dbReference type="InterPro" id="IPR036322">
    <property type="entry name" value="WD40_repeat_dom_sf"/>
</dbReference>
<dbReference type="InterPro" id="IPR050865">
    <property type="entry name" value="BEACH_Domain"/>
</dbReference>
<dbReference type="SMART" id="SM00320">
    <property type="entry name" value="WD40"/>
    <property type="match status" value="3"/>
</dbReference>
<dbReference type="PROSITE" id="PS50082">
    <property type="entry name" value="WD_REPEATS_2"/>
    <property type="match status" value="1"/>
</dbReference>
<reference evidence="5" key="1">
    <citation type="submission" date="2021-02" db="EMBL/GenBank/DDBJ databases">
        <authorList>
            <person name="Nowell W R."/>
        </authorList>
    </citation>
    <scope>NUCLEOTIDE SEQUENCE</scope>
</reference>
<dbReference type="GO" id="GO:0019901">
    <property type="term" value="F:protein kinase binding"/>
    <property type="evidence" value="ECO:0007669"/>
    <property type="project" value="TreeGrafter"/>
</dbReference>
<feature type="non-terminal residue" evidence="5">
    <location>
        <position position="300"/>
    </location>
</feature>
<protein>
    <recommendedName>
        <fullName evidence="4">Neurobeachin beta-propeller domain-containing protein</fullName>
    </recommendedName>
</protein>
<evidence type="ECO:0000256" key="1">
    <source>
        <dbReference type="ARBA" id="ARBA00022574"/>
    </source>
</evidence>
<accession>A0A8S2W322</accession>
<dbReference type="SUPFAM" id="SSF50978">
    <property type="entry name" value="WD40 repeat-like"/>
    <property type="match status" value="1"/>
</dbReference>
<dbReference type="InterPro" id="IPR046851">
    <property type="entry name" value="NBCH_WD40"/>
</dbReference>
<dbReference type="GO" id="GO:0008104">
    <property type="term" value="P:intracellular protein localization"/>
    <property type="evidence" value="ECO:0007669"/>
    <property type="project" value="TreeGrafter"/>
</dbReference>
<gene>
    <name evidence="6" type="ORF">BYL167_LOCUS34050</name>
    <name evidence="5" type="ORF">SMN809_LOCUS31840</name>
</gene>
<dbReference type="GO" id="GO:0016020">
    <property type="term" value="C:membrane"/>
    <property type="evidence" value="ECO:0007669"/>
    <property type="project" value="TreeGrafter"/>
</dbReference>
<evidence type="ECO:0000259" key="4">
    <source>
        <dbReference type="Pfam" id="PF20426"/>
    </source>
</evidence>
<name>A0A8S2W322_9BILA</name>
<dbReference type="EMBL" id="CAJOBH010067948">
    <property type="protein sequence ID" value="CAF4457688.1"/>
    <property type="molecule type" value="Genomic_DNA"/>
</dbReference>
<dbReference type="PROSITE" id="PS50294">
    <property type="entry name" value="WD_REPEATS_REGION"/>
    <property type="match status" value="1"/>
</dbReference>
<dbReference type="InterPro" id="IPR001680">
    <property type="entry name" value="WD40_rpt"/>
</dbReference>
<dbReference type="InterPro" id="IPR019775">
    <property type="entry name" value="WD40_repeat_CS"/>
</dbReference>
<dbReference type="PROSITE" id="PS00678">
    <property type="entry name" value="WD_REPEATS_1"/>
    <property type="match status" value="1"/>
</dbReference>
<dbReference type="Gene3D" id="2.130.10.10">
    <property type="entry name" value="YVTN repeat-like/Quinoprotein amine dehydrogenase"/>
    <property type="match status" value="1"/>
</dbReference>
<evidence type="ECO:0000256" key="3">
    <source>
        <dbReference type="PROSITE-ProRule" id="PRU00221"/>
    </source>
</evidence>
<dbReference type="GO" id="GO:0005829">
    <property type="term" value="C:cytosol"/>
    <property type="evidence" value="ECO:0007669"/>
    <property type="project" value="TreeGrafter"/>
</dbReference>
<keyword evidence="2" id="KW-0677">Repeat</keyword>
<evidence type="ECO:0000313" key="6">
    <source>
        <dbReference type="EMBL" id="CAF4457688.1"/>
    </source>
</evidence>
<evidence type="ECO:0000256" key="2">
    <source>
        <dbReference type="ARBA" id="ARBA00022737"/>
    </source>
</evidence>
<dbReference type="EMBL" id="CAJOBI010064857">
    <property type="protein sequence ID" value="CAF4431402.1"/>
    <property type="molecule type" value="Genomic_DNA"/>
</dbReference>
<proteinExistence type="predicted"/>
<keyword evidence="1 3" id="KW-0853">WD repeat</keyword>
<feature type="domain" description="Neurobeachin beta-propeller" evidence="4">
    <location>
        <begin position="5"/>
        <end position="292"/>
    </location>
</feature>
<dbReference type="Proteomes" id="UP000681967">
    <property type="component" value="Unassembled WGS sequence"/>
</dbReference>
<comment type="caution">
    <text evidence="5">The sequence shown here is derived from an EMBL/GenBank/DDBJ whole genome shotgun (WGS) entry which is preliminary data.</text>
</comment>
<dbReference type="Proteomes" id="UP000676336">
    <property type="component" value="Unassembled WGS sequence"/>
</dbReference>
<dbReference type="InterPro" id="IPR015943">
    <property type="entry name" value="WD40/YVTN_repeat-like_dom_sf"/>
</dbReference>
<evidence type="ECO:0000313" key="5">
    <source>
        <dbReference type="EMBL" id="CAF4431402.1"/>
    </source>
</evidence>
<dbReference type="AlphaFoldDB" id="A0A8S2W322"/>
<dbReference type="PANTHER" id="PTHR13743:SF112">
    <property type="entry name" value="BEACH DOMAIN-CONTAINING PROTEIN"/>
    <property type="match status" value="1"/>
</dbReference>